<organism evidence="1 2">
    <name type="scientific">Tanacetum coccineum</name>
    <dbReference type="NCBI Taxonomy" id="301880"/>
    <lineage>
        <taxon>Eukaryota</taxon>
        <taxon>Viridiplantae</taxon>
        <taxon>Streptophyta</taxon>
        <taxon>Embryophyta</taxon>
        <taxon>Tracheophyta</taxon>
        <taxon>Spermatophyta</taxon>
        <taxon>Magnoliopsida</taxon>
        <taxon>eudicotyledons</taxon>
        <taxon>Gunneridae</taxon>
        <taxon>Pentapetalae</taxon>
        <taxon>asterids</taxon>
        <taxon>campanulids</taxon>
        <taxon>Asterales</taxon>
        <taxon>Asteraceae</taxon>
        <taxon>Asteroideae</taxon>
        <taxon>Anthemideae</taxon>
        <taxon>Anthemidinae</taxon>
        <taxon>Tanacetum</taxon>
    </lineage>
</organism>
<reference evidence="1" key="1">
    <citation type="journal article" date="2022" name="Int. J. Mol. Sci.">
        <title>Draft Genome of Tanacetum Coccineum: Genomic Comparison of Closely Related Tanacetum-Family Plants.</title>
        <authorList>
            <person name="Yamashiro T."/>
            <person name="Shiraishi A."/>
            <person name="Nakayama K."/>
            <person name="Satake H."/>
        </authorList>
    </citation>
    <scope>NUCLEOTIDE SEQUENCE</scope>
</reference>
<keyword evidence="2" id="KW-1185">Reference proteome</keyword>
<dbReference type="Pfam" id="PF14223">
    <property type="entry name" value="Retrotran_gag_2"/>
    <property type="match status" value="1"/>
</dbReference>
<dbReference type="Proteomes" id="UP001151760">
    <property type="component" value="Unassembled WGS sequence"/>
</dbReference>
<evidence type="ECO:0000313" key="1">
    <source>
        <dbReference type="EMBL" id="GJU03171.1"/>
    </source>
</evidence>
<proteinExistence type="predicted"/>
<comment type="caution">
    <text evidence="1">The sequence shown here is derived from an EMBL/GenBank/DDBJ whole genome shotgun (WGS) entry which is preliminary data.</text>
</comment>
<protein>
    <recommendedName>
        <fullName evidence="3">Integrase, catalytic region, zinc finger, CCHC-type, peptidase aspartic, catalytic</fullName>
    </recommendedName>
</protein>
<reference evidence="1" key="2">
    <citation type="submission" date="2022-01" db="EMBL/GenBank/DDBJ databases">
        <authorList>
            <person name="Yamashiro T."/>
            <person name="Shiraishi A."/>
            <person name="Satake H."/>
            <person name="Nakayama K."/>
        </authorList>
    </citation>
    <scope>NUCLEOTIDE SEQUENCE</scope>
</reference>
<evidence type="ECO:0000313" key="2">
    <source>
        <dbReference type="Proteomes" id="UP001151760"/>
    </source>
</evidence>
<evidence type="ECO:0008006" key="3">
    <source>
        <dbReference type="Google" id="ProtNLM"/>
    </source>
</evidence>
<name>A0ABQ5ITK6_9ASTR</name>
<accession>A0ABQ5ITK6</accession>
<dbReference type="EMBL" id="BQNB010021127">
    <property type="protein sequence ID" value="GJU03171.1"/>
    <property type="molecule type" value="Genomic_DNA"/>
</dbReference>
<gene>
    <name evidence="1" type="ORF">Tco_1113509</name>
</gene>
<sequence>MKMTTLAEFMMVAGAENRPPMLDKTMYNSWKSRMLLYIKGKKNGRMMLESIKNRPLLQDDCDVQATNIVLQGLPPDVYALVNHYQSAKDIWESVKLLMKGTELSYQERECKLYNEFNKFTLVKGETLYEYYLCFAQLINDMHTIDMTMQQVLLYVYLSQHEGHANEVRTMRERYPGPFALVAHYQTQSNSAQYPQQLSSTPQTTHYSQPYSLTYEAPHHPQHFQHAYQPQIRYPTPSVPQNAYYSPIISPQPQTEFSQLDSGLAMLVFLPGDDPIACLNKAMVFMSVVVASRFPSINNQLRTSYNLRNQATIQDGKVTVQQVPGRQGQSFAGSRTKGNATSLGEIIQLVKQGLLSVITAREKMMFDQAQESGQVLDEEQLAFLADSGIPYGQAVQITFLQNVAFYTNDLDAYDSDCDDISSAKAVLMANLSSYDSDVLSEVPPHDSYQNDDMLMLASIY</sequence>